<feature type="chain" id="PRO_5007285227" description="TIL domain containing protein" evidence="1">
    <location>
        <begin position="21"/>
        <end position="81"/>
    </location>
</feature>
<evidence type="ECO:0000256" key="1">
    <source>
        <dbReference type="SAM" id="SignalP"/>
    </source>
</evidence>
<feature type="signal peptide" evidence="1">
    <location>
        <begin position="1"/>
        <end position="20"/>
    </location>
</feature>
<keyword evidence="1" id="KW-0732">Signal</keyword>
<reference evidence="2" key="1">
    <citation type="journal article" date="2016" name="Ticks Tick Borne Dis.">
        <title>De novo assembly and annotation of the salivary gland transcriptome of Rhipicephalus appendiculatus male and female ticks during blood feeding.</title>
        <authorList>
            <person name="de Castro M.H."/>
            <person name="de Klerk D."/>
            <person name="Pienaar R."/>
            <person name="Latif A.A."/>
            <person name="Rees D.J."/>
            <person name="Mans B.J."/>
        </authorList>
    </citation>
    <scope>NUCLEOTIDE SEQUENCE</scope>
    <source>
        <tissue evidence="2">Salivary glands</tissue>
    </source>
</reference>
<proteinExistence type="predicted"/>
<organism evidence="2">
    <name type="scientific">Rhipicephalus appendiculatus</name>
    <name type="common">Brown ear tick</name>
    <dbReference type="NCBI Taxonomy" id="34631"/>
    <lineage>
        <taxon>Eukaryota</taxon>
        <taxon>Metazoa</taxon>
        <taxon>Ecdysozoa</taxon>
        <taxon>Arthropoda</taxon>
        <taxon>Chelicerata</taxon>
        <taxon>Arachnida</taxon>
        <taxon>Acari</taxon>
        <taxon>Parasitiformes</taxon>
        <taxon>Ixodida</taxon>
        <taxon>Ixodoidea</taxon>
        <taxon>Ixodidae</taxon>
        <taxon>Rhipicephalinae</taxon>
        <taxon>Rhipicephalus</taxon>
        <taxon>Rhipicephalus</taxon>
    </lineage>
</organism>
<evidence type="ECO:0008006" key="3">
    <source>
        <dbReference type="Google" id="ProtNLM"/>
    </source>
</evidence>
<sequence>MMYTLFMVFLVNIYVIPVLSVPLNDTVVLPSPRLTEVCAACECHPNNVVVCRVNPSTGCYCVRGFYRLGEDGKCMERALCE</sequence>
<dbReference type="EMBL" id="GEDV01011146">
    <property type="protein sequence ID" value="JAP77411.1"/>
    <property type="molecule type" value="Transcribed_RNA"/>
</dbReference>
<dbReference type="AlphaFoldDB" id="A0A131YHL6"/>
<protein>
    <recommendedName>
        <fullName evidence="3">TIL domain containing protein</fullName>
    </recommendedName>
</protein>
<accession>A0A131YHL6</accession>
<evidence type="ECO:0000313" key="2">
    <source>
        <dbReference type="EMBL" id="JAP77411.1"/>
    </source>
</evidence>
<name>A0A131YHL6_RHIAP</name>